<feature type="domain" description="Carboxyltransferase" evidence="4">
    <location>
        <begin position="8"/>
        <end position="216"/>
    </location>
</feature>
<evidence type="ECO:0000313" key="6">
    <source>
        <dbReference type="Proteomes" id="UP000541636"/>
    </source>
</evidence>
<dbReference type="Pfam" id="PF02682">
    <property type="entry name" value="CT_C_D"/>
    <property type="match status" value="1"/>
</dbReference>
<keyword evidence="6" id="KW-1185">Reference proteome</keyword>
<dbReference type="Proteomes" id="UP000541636">
    <property type="component" value="Unassembled WGS sequence"/>
</dbReference>
<keyword evidence="3" id="KW-0067">ATP-binding</keyword>
<protein>
    <submittedName>
        <fullName evidence="5">5-oxoprolinase subunit PxpB</fullName>
        <ecNumber evidence="5">3.5.2.9</ecNumber>
    </submittedName>
</protein>
<gene>
    <name evidence="5" type="primary">pxpB</name>
    <name evidence="5" type="ORF">HF690_14675</name>
</gene>
<dbReference type="GO" id="GO:0005524">
    <property type="term" value="F:ATP binding"/>
    <property type="evidence" value="ECO:0007669"/>
    <property type="project" value="UniProtKB-KW"/>
</dbReference>
<dbReference type="EMBL" id="JAAZQD010000007">
    <property type="protein sequence ID" value="NKZ40202.1"/>
    <property type="molecule type" value="Genomic_DNA"/>
</dbReference>
<evidence type="ECO:0000313" key="5">
    <source>
        <dbReference type="EMBL" id="NKZ40202.1"/>
    </source>
</evidence>
<dbReference type="SMART" id="SM00796">
    <property type="entry name" value="AHS1"/>
    <property type="match status" value="1"/>
</dbReference>
<dbReference type="GO" id="GO:0017168">
    <property type="term" value="F:5-oxoprolinase (ATP-hydrolyzing) activity"/>
    <property type="evidence" value="ECO:0007669"/>
    <property type="project" value="UniProtKB-EC"/>
</dbReference>
<organism evidence="5 6">
    <name type="scientific">Oleiagrimonas citrea</name>
    <dbReference type="NCBI Taxonomy" id="1665687"/>
    <lineage>
        <taxon>Bacteria</taxon>
        <taxon>Pseudomonadati</taxon>
        <taxon>Pseudomonadota</taxon>
        <taxon>Gammaproteobacteria</taxon>
        <taxon>Lysobacterales</taxon>
        <taxon>Rhodanobacteraceae</taxon>
        <taxon>Oleiagrimonas</taxon>
    </lineage>
</organism>
<dbReference type="InterPro" id="IPR010016">
    <property type="entry name" value="PxpB"/>
</dbReference>
<dbReference type="EC" id="3.5.2.9" evidence="5"/>
<dbReference type="SUPFAM" id="SSF50891">
    <property type="entry name" value="Cyclophilin-like"/>
    <property type="match status" value="1"/>
</dbReference>
<comment type="caution">
    <text evidence="5">The sequence shown here is derived from an EMBL/GenBank/DDBJ whole genome shotgun (WGS) entry which is preliminary data.</text>
</comment>
<dbReference type="InterPro" id="IPR029000">
    <property type="entry name" value="Cyclophilin-like_dom_sf"/>
</dbReference>
<dbReference type="AlphaFoldDB" id="A0A846ZQJ9"/>
<evidence type="ECO:0000259" key="4">
    <source>
        <dbReference type="SMART" id="SM00796"/>
    </source>
</evidence>
<dbReference type="Gene3D" id="3.30.1360.40">
    <property type="match status" value="1"/>
</dbReference>
<name>A0A846ZQJ9_9GAMM</name>
<proteinExistence type="predicted"/>
<keyword evidence="2 5" id="KW-0378">Hydrolase</keyword>
<dbReference type="PANTHER" id="PTHR34698">
    <property type="entry name" value="5-OXOPROLINASE SUBUNIT B"/>
    <property type="match status" value="1"/>
</dbReference>
<dbReference type="NCBIfam" id="TIGR00370">
    <property type="entry name" value="5-oxoprolinase subunit PxpB"/>
    <property type="match status" value="1"/>
</dbReference>
<evidence type="ECO:0000256" key="3">
    <source>
        <dbReference type="ARBA" id="ARBA00022840"/>
    </source>
</evidence>
<keyword evidence="1" id="KW-0547">Nucleotide-binding</keyword>
<evidence type="ECO:0000256" key="1">
    <source>
        <dbReference type="ARBA" id="ARBA00022741"/>
    </source>
</evidence>
<accession>A0A846ZQJ9</accession>
<dbReference type="InterPro" id="IPR003833">
    <property type="entry name" value="CT_C_D"/>
</dbReference>
<reference evidence="5 6" key="1">
    <citation type="journal article" date="2017" name="Int. J. Syst. Evol. Microbiol.">
        <title>Oleiagrimonas citrea sp. nov., a marine bacterium isolated from tidal flat sediment and emended description of the genus Oleiagrimonas Fang et al. 2015 and Oleiagrimonas soli.</title>
        <authorList>
            <person name="Yang S.H."/>
            <person name="Seo H.S."/>
            <person name="Seong C.N."/>
            <person name="Kwon K.K."/>
        </authorList>
    </citation>
    <scope>NUCLEOTIDE SEQUENCE [LARGE SCALE GENOMIC DNA]</scope>
    <source>
        <strain evidence="5 6">MEBiC09124</strain>
    </source>
</reference>
<dbReference type="SUPFAM" id="SSF160467">
    <property type="entry name" value="PH0987 N-terminal domain-like"/>
    <property type="match status" value="1"/>
</dbReference>
<sequence length="241" mass="26134">MYDDGMSLQLEAMGEHAFMLRLGDTIDPETNARVHALSERMRAAGLPRLRELVPAYASLLLRFDPPPPGDDDDSPCLEARILDLASGIETSAIAKATSMVHRVPVCYDAACGEDLGPVAQTLGFSIEELVRRHSAPIYRVAMIGFAPGFAYLLGMDPALSIPRRDTPRTRVPAGSIAIGGAQTGIYPRELPGGWQLIGRTPSRLFDPTDVARPCLLAPGDRVRFEPVSHETYARLLTEQGA</sequence>
<dbReference type="Gene3D" id="2.40.100.10">
    <property type="entry name" value="Cyclophilin-like"/>
    <property type="match status" value="1"/>
</dbReference>
<evidence type="ECO:0000256" key="2">
    <source>
        <dbReference type="ARBA" id="ARBA00022801"/>
    </source>
</evidence>
<dbReference type="PANTHER" id="PTHR34698:SF2">
    <property type="entry name" value="5-OXOPROLINASE SUBUNIT B"/>
    <property type="match status" value="1"/>
</dbReference>